<dbReference type="Proteomes" id="UP000076871">
    <property type="component" value="Unassembled WGS sequence"/>
</dbReference>
<feature type="transmembrane region" description="Helical" evidence="2">
    <location>
        <begin position="340"/>
        <end position="363"/>
    </location>
</feature>
<keyword evidence="2" id="KW-0812">Transmembrane</keyword>
<dbReference type="AlphaFoldDB" id="A0A165GXE9"/>
<dbReference type="EMBL" id="KV427608">
    <property type="protein sequence ID" value="KZT10960.1"/>
    <property type="molecule type" value="Genomic_DNA"/>
</dbReference>
<protein>
    <recommendedName>
        <fullName evidence="5">DUF4436 domain-containing protein</fullName>
    </recommendedName>
</protein>
<evidence type="ECO:0000313" key="4">
    <source>
        <dbReference type="Proteomes" id="UP000076871"/>
    </source>
</evidence>
<dbReference type="InterPro" id="IPR027948">
    <property type="entry name" value="DUF4436"/>
</dbReference>
<reference evidence="3 4" key="1">
    <citation type="journal article" date="2016" name="Mol. Biol. Evol.">
        <title>Comparative Genomics of Early-Diverging Mushroom-Forming Fungi Provides Insights into the Origins of Lignocellulose Decay Capabilities.</title>
        <authorList>
            <person name="Nagy L.G."/>
            <person name="Riley R."/>
            <person name="Tritt A."/>
            <person name="Adam C."/>
            <person name="Daum C."/>
            <person name="Floudas D."/>
            <person name="Sun H."/>
            <person name="Yadav J.S."/>
            <person name="Pangilinan J."/>
            <person name="Larsson K.H."/>
            <person name="Matsuura K."/>
            <person name="Barry K."/>
            <person name="Labutti K."/>
            <person name="Kuo R."/>
            <person name="Ohm R.A."/>
            <person name="Bhattacharya S.S."/>
            <person name="Shirouzu T."/>
            <person name="Yoshinaga Y."/>
            <person name="Martin F.M."/>
            <person name="Grigoriev I.V."/>
            <person name="Hibbett D.S."/>
        </authorList>
    </citation>
    <scope>NUCLEOTIDE SEQUENCE [LARGE SCALE GENOMIC DNA]</scope>
    <source>
        <strain evidence="3 4">93-53</strain>
    </source>
</reference>
<dbReference type="OrthoDB" id="2923771at2759"/>
<name>A0A165GXE9_9APHY</name>
<evidence type="ECO:0000256" key="1">
    <source>
        <dbReference type="SAM" id="MobiDB-lite"/>
    </source>
</evidence>
<accession>A0A165GXE9</accession>
<dbReference type="InParanoid" id="A0A165GXE9"/>
<dbReference type="STRING" id="1314785.A0A165GXE9"/>
<dbReference type="Pfam" id="PF14494">
    <property type="entry name" value="DUF4436"/>
    <property type="match status" value="1"/>
</dbReference>
<keyword evidence="2" id="KW-0472">Membrane</keyword>
<keyword evidence="2" id="KW-1133">Transmembrane helix</keyword>
<evidence type="ECO:0008006" key="5">
    <source>
        <dbReference type="Google" id="ProtNLM"/>
    </source>
</evidence>
<feature type="region of interest" description="Disordered" evidence="1">
    <location>
        <begin position="1"/>
        <end position="24"/>
    </location>
</feature>
<feature type="transmembrane region" description="Helical" evidence="2">
    <location>
        <begin position="275"/>
        <end position="301"/>
    </location>
</feature>
<proteinExistence type="predicted"/>
<evidence type="ECO:0000256" key="2">
    <source>
        <dbReference type="SAM" id="Phobius"/>
    </source>
</evidence>
<gene>
    <name evidence="3" type="ORF">LAESUDRAFT_721377</name>
</gene>
<dbReference type="GeneID" id="63825033"/>
<dbReference type="RefSeq" id="XP_040768700.1">
    <property type="nucleotide sequence ID" value="XM_040908004.1"/>
</dbReference>
<feature type="transmembrane region" description="Helical" evidence="2">
    <location>
        <begin position="65"/>
        <end position="87"/>
    </location>
</feature>
<keyword evidence="4" id="KW-1185">Reference proteome</keyword>
<sequence length="385" mass="43130">MSFIQPGDSPYDTPELTANNDGNRHFDRMAHASPTMLELRKTLSRMRSWTRKLSKLSWTFLERHWITTSIVVMVSIVAISMAIGWSLRLRFFKAETFPPFINSTNDILLSANLISIDPVGQTMMIDWAIYDDVQQEGDCQDVNIYIDQNQLRTGSISSSPFDNEKPSPIFFVNCTDYLLQTYGGDFRFNSLEFRTQIAISNLWRTAQDYPFDKYYAQITLFAQTPENVTVPIGIDETTGIAVGYNAKFDTIDSSYGPHGELVASLTITRGQVIRIYAILIVLSIWLVTLTFVATCVITVAFGKGIKPDILVVPVGALFAFTQLRSTMPGAPSGFGADIDFMGILPCLALMTLASVFMSAVFLFRRNPEDDTDRWKKLVSSHGPLV</sequence>
<evidence type="ECO:0000313" key="3">
    <source>
        <dbReference type="EMBL" id="KZT10960.1"/>
    </source>
</evidence>
<organism evidence="3 4">
    <name type="scientific">Laetiporus sulphureus 93-53</name>
    <dbReference type="NCBI Taxonomy" id="1314785"/>
    <lineage>
        <taxon>Eukaryota</taxon>
        <taxon>Fungi</taxon>
        <taxon>Dikarya</taxon>
        <taxon>Basidiomycota</taxon>
        <taxon>Agaricomycotina</taxon>
        <taxon>Agaricomycetes</taxon>
        <taxon>Polyporales</taxon>
        <taxon>Laetiporus</taxon>
    </lineage>
</organism>